<protein>
    <recommendedName>
        <fullName evidence="11">ATP synthase subunit a</fullName>
    </recommendedName>
</protein>
<keyword evidence="5 12" id="KW-0812">Transmembrane</keyword>
<evidence type="ECO:0000256" key="12">
    <source>
        <dbReference type="SAM" id="Phobius"/>
    </source>
</evidence>
<dbReference type="NCBIfam" id="TIGR01131">
    <property type="entry name" value="ATP_synt_6_or_A"/>
    <property type="match status" value="1"/>
</dbReference>
<evidence type="ECO:0000256" key="10">
    <source>
        <dbReference type="ARBA" id="ARBA00023310"/>
    </source>
</evidence>
<dbReference type="InterPro" id="IPR023011">
    <property type="entry name" value="ATP_synth_F0_asu_AS"/>
</dbReference>
<evidence type="ECO:0000256" key="1">
    <source>
        <dbReference type="ARBA" id="ARBA00004141"/>
    </source>
</evidence>
<evidence type="ECO:0000256" key="6">
    <source>
        <dbReference type="ARBA" id="ARBA00022781"/>
    </source>
</evidence>
<evidence type="ECO:0000256" key="7">
    <source>
        <dbReference type="ARBA" id="ARBA00022989"/>
    </source>
</evidence>
<dbReference type="GO" id="GO:0045259">
    <property type="term" value="C:proton-transporting ATP synthase complex"/>
    <property type="evidence" value="ECO:0007669"/>
    <property type="project" value="UniProtKB-KW"/>
</dbReference>
<keyword evidence="6" id="KW-0375">Hydrogen ion transport</keyword>
<keyword evidence="4" id="KW-0138">CF(0)</keyword>
<sequence length="227" mass="25715">MMTNLFSAFDPSTSIYFSLNWMSTFICLLMMPLMYWLTPSRYNMLIFNIYNKLHLEFKMLLGTNSKGLTLMFVSMFMFILFNNLFGLVPYIFTSSSHLIFTLSLALPMWMSLMIFGWINKNEEMFAHLIPSGTPSVLMPFMVCIETISNLIRPGSLAVRLTANMIAGHLLMSLLGNNSVSASAIVLPMIMIVQIGLMMFETAVSIIQAYVFSVLSTLYSSEVAYVKK</sequence>
<geneLocation type="mitochondrion" evidence="13"/>
<proteinExistence type="inferred from homology"/>
<dbReference type="PROSITE" id="PS00449">
    <property type="entry name" value="ATPASE_A"/>
    <property type="match status" value="1"/>
</dbReference>
<feature type="transmembrane region" description="Helical" evidence="12">
    <location>
        <begin position="98"/>
        <end position="118"/>
    </location>
</feature>
<feature type="transmembrane region" description="Helical" evidence="12">
    <location>
        <begin position="15"/>
        <end position="37"/>
    </location>
</feature>
<keyword evidence="13" id="KW-0496">Mitochondrion</keyword>
<keyword evidence="8" id="KW-0406">Ion transport</keyword>
<dbReference type="InterPro" id="IPR035908">
    <property type="entry name" value="F0_ATP_A_sf"/>
</dbReference>
<dbReference type="EMBL" id="EU427341">
    <property type="protein sequence ID" value="ABZ02077.1"/>
    <property type="molecule type" value="Genomic_DNA"/>
</dbReference>
<dbReference type="RefSeq" id="YP_002727940.1">
    <property type="nucleotide sequence ID" value="NC_012429.1"/>
</dbReference>
<reference evidence="13" key="1">
    <citation type="journal article" date="2008" name="BMC Genomics">
        <title>Comparative and phylogenomic studies on the mitochondrial genomes of Pentatomomorpha (Insecta: Hemiptera: Heteroptera).</title>
        <authorList>
            <person name="Hua J."/>
            <person name="Li M."/>
            <person name="Dong P."/>
            <person name="Cui Y."/>
            <person name="Xie Q."/>
            <person name="Bu W."/>
        </authorList>
    </citation>
    <scope>NUCLEOTIDE SEQUENCE</scope>
</reference>
<dbReference type="GeneID" id="7670243"/>
<evidence type="ECO:0000256" key="8">
    <source>
        <dbReference type="ARBA" id="ARBA00023065"/>
    </source>
</evidence>
<evidence type="ECO:0000256" key="11">
    <source>
        <dbReference type="RuleBase" id="RU004450"/>
    </source>
</evidence>
<dbReference type="InterPro" id="IPR000568">
    <property type="entry name" value="ATP_synth_F0_asu"/>
</dbReference>
<evidence type="ECO:0000256" key="3">
    <source>
        <dbReference type="ARBA" id="ARBA00022448"/>
    </source>
</evidence>
<dbReference type="GO" id="GO:0005743">
    <property type="term" value="C:mitochondrial inner membrane"/>
    <property type="evidence" value="ECO:0007669"/>
    <property type="project" value="UniProtKB-SubCell"/>
</dbReference>
<organism evidence="13">
    <name type="scientific">Orius niger</name>
    <name type="common">Predatory bug</name>
    <dbReference type="NCBI Taxonomy" id="82746"/>
    <lineage>
        <taxon>Eukaryota</taxon>
        <taxon>Metazoa</taxon>
        <taxon>Ecdysozoa</taxon>
        <taxon>Arthropoda</taxon>
        <taxon>Hexapoda</taxon>
        <taxon>Insecta</taxon>
        <taxon>Pterygota</taxon>
        <taxon>Neoptera</taxon>
        <taxon>Paraneoptera</taxon>
        <taxon>Hemiptera</taxon>
        <taxon>Heteroptera</taxon>
        <taxon>Panheteroptera</taxon>
        <taxon>Cimicomorpha</taxon>
        <taxon>Anthocoridae</taxon>
        <taxon>Anthocorinae</taxon>
        <taxon>Orius</taxon>
    </lineage>
</organism>
<gene>
    <name evidence="13" type="primary">ATP6</name>
</gene>
<evidence type="ECO:0000256" key="4">
    <source>
        <dbReference type="ARBA" id="ARBA00022547"/>
    </source>
</evidence>
<dbReference type="CDD" id="cd00310">
    <property type="entry name" value="ATP-synt_Fo_a_6"/>
    <property type="match status" value="1"/>
</dbReference>
<evidence type="ECO:0000256" key="5">
    <source>
        <dbReference type="ARBA" id="ARBA00022692"/>
    </source>
</evidence>
<evidence type="ECO:0000313" key="13">
    <source>
        <dbReference type="EMBL" id="ABZ02077.1"/>
    </source>
</evidence>
<evidence type="ECO:0000256" key="9">
    <source>
        <dbReference type="ARBA" id="ARBA00023136"/>
    </source>
</evidence>
<keyword evidence="3" id="KW-0813">Transport</keyword>
<feature type="transmembrane region" description="Helical" evidence="12">
    <location>
        <begin position="179"/>
        <end position="199"/>
    </location>
</feature>
<dbReference type="AlphaFoldDB" id="B7SMI3"/>
<dbReference type="Gene3D" id="1.20.120.220">
    <property type="entry name" value="ATP synthase, F0 complex, subunit A"/>
    <property type="match status" value="1"/>
</dbReference>
<dbReference type="PRINTS" id="PR00123">
    <property type="entry name" value="ATPASEA"/>
</dbReference>
<dbReference type="PANTHER" id="PTHR11410">
    <property type="entry name" value="ATP SYNTHASE SUBUNIT A"/>
    <property type="match status" value="1"/>
</dbReference>
<dbReference type="PANTHER" id="PTHR11410:SF0">
    <property type="entry name" value="ATP SYNTHASE SUBUNIT A"/>
    <property type="match status" value="1"/>
</dbReference>
<evidence type="ECO:0000256" key="2">
    <source>
        <dbReference type="ARBA" id="ARBA00006810"/>
    </source>
</evidence>
<comment type="similarity">
    <text evidence="2">Belongs to the ATPase A chain family.</text>
</comment>
<dbReference type="GO" id="GO:0046933">
    <property type="term" value="F:proton-transporting ATP synthase activity, rotational mechanism"/>
    <property type="evidence" value="ECO:0007669"/>
    <property type="project" value="TreeGrafter"/>
</dbReference>
<dbReference type="CTD" id="4508"/>
<keyword evidence="9 12" id="KW-0472">Membrane</keyword>
<feature type="transmembrane region" description="Helical" evidence="12">
    <location>
        <begin position="68"/>
        <end position="92"/>
    </location>
</feature>
<comment type="subcellular location">
    <subcellularLocation>
        <location evidence="1">Membrane</location>
        <topology evidence="1">Multi-pass membrane protein</topology>
    </subcellularLocation>
    <subcellularLocation>
        <location evidence="11">Mitochondrion inner membrane</location>
        <topology evidence="11">Multi-pass membrane protein</topology>
    </subcellularLocation>
</comment>
<keyword evidence="7 12" id="KW-1133">Transmembrane helix</keyword>
<dbReference type="InterPro" id="IPR045083">
    <property type="entry name" value="ATP_synth_F0_asu_bact/mt"/>
</dbReference>
<feature type="transmembrane region" description="Helical" evidence="12">
    <location>
        <begin position="205"/>
        <end position="225"/>
    </location>
</feature>
<keyword evidence="10" id="KW-0066">ATP synthesis</keyword>
<name>B7SMI3_ORINI</name>
<dbReference type="Pfam" id="PF00119">
    <property type="entry name" value="ATP-synt_A"/>
    <property type="match status" value="1"/>
</dbReference>
<accession>B7SMI3</accession>
<dbReference type="SUPFAM" id="SSF81336">
    <property type="entry name" value="F1F0 ATP synthase subunit A"/>
    <property type="match status" value="1"/>
</dbReference>